<evidence type="ECO:0000313" key="1">
    <source>
        <dbReference type="EMBL" id="EAM50594.1"/>
    </source>
</evidence>
<reference evidence="1" key="1">
    <citation type="submission" date="2004-02" db="EMBL/GenBank/DDBJ databases">
        <authorList>
            <consortium name="DOE Joint Genome Institute"/>
        </authorList>
    </citation>
    <scope>NUCLEOTIDE SEQUENCE [LARGE SCALE GENOMIC DNA]</scope>
    <source>
        <strain evidence="1">WH 8501</strain>
    </source>
</reference>
<accession>Q4C362</accession>
<dbReference type="KEGG" id="cwa:CwatDRAFT_3552"/>
<dbReference type="GeneID" id="88766428"/>
<name>Q4C362_CROWT</name>
<dbReference type="PANTHER" id="PTHR34235">
    <property type="entry name" value="SLR1203 PROTEIN-RELATED"/>
    <property type="match status" value="1"/>
</dbReference>
<protein>
    <recommendedName>
        <fullName evidence="3">DUF29 domain-containing protein</fullName>
    </recommendedName>
</protein>
<dbReference type="PANTHER" id="PTHR34235:SF3">
    <property type="entry name" value="SLR1203 PROTEIN"/>
    <property type="match status" value="1"/>
</dbReference>
<dbReference type="OrthoDB" id="5769308at2"/>
<proteinExistence type="predicted"/>
<reference evidence="1" key="2">
    <citation type="submission" date="2005-06" db="EMBL/GenBank/DDBJ databases">
        <title>Sequencing of the draft genome and assembly of Crocosphaera watsonii WH 8501.</title>
        <authorList>
            <consortium name="US DOE Joint Genome Institute (JGI-PGF)"/>
            <person name="Copeland A."/>
            <person name="Lucas S."/>
            <person name="Lapidus A."/>
            <person name="Barry K."/>
            <person name="Detter C."/>
            <person name="Glavina T."/>
            <person name="Hammon N."/>
            <person name="Israni S."/>
            <person name="Pitluck S."/>
            <person name="Richardson P."/>
        </authorList>
    </citation>
    <scope>NUCLEOTIDE SEQUENCE [LARGE SCALE GENOMIC DNA]</scope>
    <source>
        <strain evidence="1">WH 8501</strain>
    </source>
</reference>
<evidence type="ECO:0008006" key="3">
    <source>
        <dbReference type="Google" id="ProtNLM"/>
    </source>
</evidence>
<dbReference type="Pfam" id="PF01724">
    <property type="entry name" value="DUF29"/>
    <property type="match status" value="1"/>
</dbReference>
<dbReference type="InterPro" id="IPR002636">
    <property type="entry name" value="DUF29"/>
</dbReference>
<gene>
    <name evidence="1" type="ORF">CwatDRAFT_3552</name>
</gene>
<comment type="caution">
    <text evidence="1">The sequence shown here is derived from an EMBL/GenBank/DDBJ whole genome shotgun (WGS) entry which is preliminary data.</text>
</comment>
<keyword evidence="2" id="KW-1185">Reference proteome</keyword>
<dbReference type="EMBL" id="AADV02000022">
    <property type="protein sequence ID" value="EAM50594.1"/>
    <property type="molecule type" value="Genomic_DNA"/>
</dbReference>
<evidence type="ECO:0000313" key="2">
    <source>
        <dbReference type="Proteomes" id="UP000003922"/>
    </source>
</evidence>
<organism evidence="1 2">
    <name type="scientific">Crocosphaera watsonii WH 8501</name>
    <dbReference type="NCBI Taxonomy" id="165597"/>
    <lineage>
        <taxon>Bacteria</taxon>
        <taxon>Bacillati</taxon>
        <taxon>Cyanobacteriota</taxon>
        <taxon>Cyanophyceae</taxon>
        <taxon>Oscillatoriophycideae</taxon>
        <taxon>Chroococcales</taxon>
        <taxon>Aphanothecaceae</taxon>
        <taxon>Crocosphaera</taxon>
    </lineage>
</organism>
<sequence>MTTNINVDTATLYEEDFYLWLERTAELLKNRQLENLDYDNLIEEIEAMGRSEKHSLESNLIVVLMHLLKYKYQPQKRSRSWLSSIFEHRRRLIKAFKTSPSLKRYYQEVFDECYKYAVKQASIETGLPLNIFPNTSPFTTEETLDFDFLPQDD</sequence>
<dbReference type="Gene3D" id="1.20.1220.20">
    <property type="entry name" value="Uncharcterised protein PF01724"/>
    <property type="match status" value="1"/>
</dbReference>
<dbReference type="RefSeq" id="WP_007305755.1">
    <property type="nucleotide sequence ID" value="NZ_AADV02000022.1"/>
</dbReference>
<reference evidence="1" key="3">
    <citation type="submission" date="2016-12" db="EMBL/GenBank/DDBJ databases">
        <title>Annotation of the draft genome assembly of Crocosphaera watsonii WH 8501.</title>
        <authorList>
            <consortium name="US DOE Joint Genome Institute (JGI-ORNL)"/>
            <person name="Larimer F."/>
            <person name="Land M."/>
        </authorList>
    </citation>
    <scope>NUCLEOTIDE SEQUENCE</scope>
    <source>
        <strain evidence="1">WH 8501</strain>
    </source>
</reference>
<dbReference type="AlphaFoldDB" id="Q4C362"/>
<dbReference type="Proteomes" id="UP000003922">
    <property type="component" value="Unassembled WGS sequence"/>
</dbReference>